<evidence type="ECO:0000256" key="10">
    <source>
        <dbReference type="SAM" id="MobiDB-lite"/>
    </source>
</evidence>
<feature type="transmembrane region" description="Helical" evidence="11">
    <location>
        <begin position="6"/>
        <end position="22"/>
    </location>
</feature>
<evidence type="ECO:0000256" key="8">
    <source>
        <dbReference type="ARBA" id="ARBA00023010"/>
    </source>
</evidence>
<keyword evidence="5 11" id="KW-0812">Transmembrane</keyword>
<keyword evidence="9 11" id="KW-0472">Membrane</keyword>
<keyword evidence="13" id="KW-1185">Reference proteome</keyword>
<evidence type="ECO:0000256" key="4">
    <source>
        <dbReference type="ARBA" id="ARBA00022475"/>
    </source>
</evidence>
<evidence type="ECO:0000256" key="3">
    <source>
        <dbReference type="ARBA" id="ARBA00022448"/>
    </source>
</evidence>
<organism evidence="12 13">
    <name type="scientific">Nocardioides aestuarii</name>
    <dbReference type="NCBI Taxonomy" id="252231"/>
    <lineage>
        <taxon>Bacteria</taxon>
        <taxon>Bacillati</taxon>
        <taxon>Actinomycetota</taxon>
        <taxon>Actinomycetes</taxon>
        <taxon>Propionibacteriales</taxon>
        <taxon>Nocardioidaceae</taxon>
        <taxon>Nocardioides</taxon>
    </lineage>
</organism>
<evidence type="ECO:0000256" key="6">
    <source>
        <dbReference type="ARBA" id="ARBA00022927"/>
    </source>
</evidence>
<keyword evidence="3" id="KW-0813">Transport</keyword>
<protein>
    <submittedName>
        <fullName evidence="12">Preprotein translocase subunit YajC</fullName>
    </submittedName>
</protein>
<dbReference type="Proteomes" id="UP001597351">
    <property type="component" value="Unassembled WGS sequence"/>
</dbReference>
<gene>
    <name evidence="12" type="primary">yajC</name>
    <name evidence="12" type="ORF">ACFSDE_03910</name>
</gene>
<evidence type="ECO:0000256" key="2">
    <source>
        <dbReference type="ARBA" id="ARBA00006742"/>
    </source>
</evidence>
<name>A0ABW4TKJ4_9ACTN</name>
<evidence type="ECO:0000256" key="11">
    <source>
        <dbReference type="SAM" id="Phobius"/>
    </source>
</evidence>
<dbReference type="PANTHER" id="PTHR33909">
    <property type="entry name" value="SEC TRANSLOCON ACCESSORY COMPLEX SUBUNIT YAJC"/>
    <property type="match status" value="1"/>
</dbReference>
<dbReference type="InterPro" id="IPR003849">
    <property type="entry name" value="Preprotein_translocase_YajC"/>
</dbReference>
<comment type="caution">
    <text evidence="12">The sequence shown here is derived from an EMBL/GenBank/DDBJ whole genome shotgun (WGS) entry which is preliminary data.</text>
</comment>
<evidence type="ECO:0000313" key="12">
    <source>
        <dbReference type="EMBL" id="MFD1945923.1"/>
    </source>
</evidence>
<sequence>MELLPIIGIAVLFWFMIIRPQQRQRKAVQSMQAALEPGTEVMLTSGVYGTISRIEDEKVWVDVADGVTLTVAKGAVGQVVQPRGSEVEPAADREDDQPSQDA</sequence>
<evidence type="ECO:0000256" key="9">
    <source>
        <dbReference type="ARBA" id="ARBA00023136"/>
    </source>
</evidence>
<keyword evidence="8" id="KW-0811">Translocation</keyword>
<dbReference type="EMBL" id="JBHUGD010000001">
    <property type="protein sequence ID" value="MFD1945923.1"/>
    <property type="molecule type" value="Genomic_DNA"/>
</dbReference>
<keyword evidence="6" id="KW-0653">Protein transport</keyword>
<evidence type="ECO:0000256" key="1">
    <source>
        <dbReference type="ARBA" id="ARBA00004162"/>
    </source>
</evidence>
<evidence type="ECO:0000256" key="7">
    <source>
        <dbReference type="ARBA" id="ARBA00022989"/>
    </source>
</evidence>
<dbReference type="RefSeq" id="WP_343915164.1">
    <property type="nucleotide sequence ID" value="NZ_BAAAJT010000002.1"/>
</dbReference>
<dbReference type="Pfam" id="PF02699">
    <property type="entry name" value="YajC"/>
    <property type="match status" value="1"/>
</dbReference>
<feature type="compositionally biased region" description="Acidic residues" evidence="10">
    <location>
        <begin position="93"/>
        <end position="102"/>
    </location>
</feature>
<evidence type="ECO:0000256" key="5">
    <source>
        <dbReference type="ARBA" id="ARBA00022692"/>
    </source>
</evidence>
<accession>A0ABW4TKJ4</accession>
<proteinExistence type="inferred from homology"/>
<comment type="similarity">
    <text evidence="2">Belongs to the YajC family.</text>
</comment>
<feature type="region of interest" description="Disordered" evidence="10">
    <location>
        <begin position="81"/>
        <end position="102"/>
    </location>
</feature>
<dbReference type="PANTHER" id="PTHR33909:SF1">
    <property type="entry name" value="SEC TRANSLOCON ACCESSORY COMPLEX SUBUNIT YAJC"/>
    <property type="match status" value="1"/>
</dbReference>
<dbReference type="NCBIfam" id="TIGR00739">
    <property type="entry name" value="yajC"/>
    <property type="match status" value="1"/>
</dbReference>
<dbReference type="SMART" id="SM01323">
    <property type="entry name" value="YajC"/>
    <property type="match status" value="1"/>
</dbReference>
<reference evidence="13" key="1">
    <citation type="journal article" date="2019" name="Int. J. Syst. Evol. Microbiol.">
        <title>The Global Catalogue of Microorganisms (GCM) 10K type strain sequencing project: providing services to taxonomists for standard genome sequencing and annotation.</title>
        <authorList>
            <consortium name="The Broad Institute Genomics Platform"/>
            <consortium name="The Broad Institute Genome Sequencing Center for Infectious Disease"/>
            <person name="Wu L."/>
            <person name="Ma J."/>
        </authorList>
    </citation>
    <scope>NUCLEOTIDE SEQUENCE [LARGE SCALE GENOMIC DNA]</scope>
    <source>
        <strain evidence="13">CGMCC 1.12477</strain>
    </source>
</reference>
<evidence type="ECO:0000313" key="13">
    <source>
        <dbReference type="Proteomes" id="UP001597351"/>
    </source>
</evidence>
<keyword evidence="7 11" id="KW-1133">Transmembrane helix</keyword>
<keyword evidence="4" id="KW-1003">Cell membrane</keyword>
<comment type="subcellular location">
    <subcellularLocation>
        <location evidence="1">Cell membrane</location>
        <topology evidence="1">Single-pass membrane protein</topology>
    </subcellularLocation>
</comment>